<keyword evidence="5" id="KW-0999">Mitochondrion inner membrane</keyword>
<dbReference type="AlphaFoldDB" id="A0AAV9JFV0"/>
<keyword evidence="3 5" id="KW-1133">Transmembrane helix</keyword>
<feature type="transmembrane region" description="Helical" evidence="5">
    <location>
        <begin position="95"/>
        <end position="116"/>
    </location>
</feature>
<keyword evidence="8" id="KW-1185">Reference proteome</keyword>
<evidence type="ECO:0000256" key="2">
    <source>
        <dbReference type="ARBA" id="ARBA00022692"/>
    </source>
</evidence>
<name>A0AAV9JFV0_9PEZI</name>
<dbReference type="PANTHER" id="PTHR23427:SF2">
    <property type="entry name" value="SURFEIT LOCUS PROTEIN 1"/>
    <property type="match status" value="1"/>
</dbReference>
<dbReference type="PANTHER" id="PTHR23427">
    <property type="entry name" value="SURFEIT LOCUS PROTEIN"/>
    <property type="match status" value="1"/>
</dbReference>
<reference evidence="7 8" key="1">
    <citation type="submission" date="2021-11" db="EMBL/GenBank/DDBJ databases">
        <title>Black yeast isolated from Biological Soil Crust.</title>
        <authorList>
            <person name="Kurbessoian T."/>
        </authorList>
    </citation>
    <scope>NUCLEOTIDE SEQUENCE [LARGE SCALE GENOMIC DNA]</scope>
    <source>
        <strain evidence="7 8">CCFEE 5522</strain>
    </source>
</reference>
<evidence type="ECO:0000256" key="4">
    <source>
        <dbReference type="ARBA" id="ARBA00023136"/>
    </source>
</evidence>
<evidence type="ECO:0000256" key="6">
    <source>
        <dbReference type="SAM" id="MobiDB-lite"/>
    </source>
</evidence>
<feature type="region of interest" description="Disordered" evidence="6">
    <location>
        <begin position="44"/>
        <end position="76"/>
    </location>
</feature>
<organism evidence="7 8">
    <name type="scientific">Oleoguttula mirabilis</name>
    <dbReference type="NCBI Taxonomy" id="1507867"/>
    <lineage>
        <taxon>Eukaryota</taxon>
        <taxon>Fungi</taxon>
        <taxon>Dikarya</taxon>
        <taxon>Ascomycota</taxon>
        <taxon>Pezizomycotina</taxon>
        <taxon>Dothideomycetes</taxon>
        <taxon>Dothideomycetidae</taxon>
        <taxon>Mycosphaerellales</taxon>
        <taxon>Teratosphaeriaceae</taxon>
        <taxon>Oleoguttula</taxon>
    </lineage>
</organism>
<feature type="transmembrane region" description="Helical" evidence="5">
    <location>
        <begin position="313"/>
        <end position="332"/>
    </location>
</feature>
<dbReference type="CDD" id="cd06662">
    <property type="entry name" value="SURF1"/>
    <property type="match status" value="1"/>
</dbReference>
<comment type="function">
    <text evidence="5">Probably involved in the biogenesis of the COX complex.</text>
</comment>
<feature type="compositionally biased region" description="Low complexity" evidence="6">
    <location>
        <begin position="44"/>
        <end position="67"/>
    </location>
</feature>
<dbReference type="InterPro" id="IPR045214">
    <property type="entry name" value="Surf1/Surf4"/>
</dbReference>
<keyword evidence="2 5" id="KW-0812">Transmembrane</keyword>
<gene>
    <name evidence="7" type="ORF">LTR36_005531</name>
</gene>
<proteinExistence type="inferred from homology"/>
<sequence>MDKTRTLWRPLAQTLSRRQYTTQPTLPPKPWVCTQCLHLRLRPRTATSTTSTTSPLRQQRRLQSTRTNPADNPDFQSIVDQPPLLIRSGRRHNRLGLLLLAAIPATAFVLGCWQVQRLTWKTDLIARFEDRLIRDPLPLPPQVDPDAIHDFDYRRVYARGRLRHDQEMLIGPRLHDGNDGYLVVTPLDRSALYPAYGAKGINTTVLVCRGWIAKDKAAQASRHPSSLPTGEVVVEGLLREPWLKNSFTPDNKPAQAKWYFPDVREMAGHVGSQAVWVEETMRPDLLASYDREAKGVPIGRAPEVNLRNNHVQYIFTWFSLSLATSIMLWMVVKKPASNIRSRVRQSTQW</sequence>
<dbReference type="GO" id="GO:0033617">
    <property type="term" value="P:mitochondrial respiratory chain complex IV assembly"/>
    <property type="evidence" value="ECO:0007669"/>
    <property type="project" value="TreeGrafter"/>
</dbReference>
<accession>A0AAV9JFV0</accession>
<evidence type="ECO:0000313" key="8">
    <source>
        <dbReference type="Proteomes" id="UP001324427"/>
    </source>
</evidence>
<comment type="subcellular location">
    <subcellularLocation>
        <location evidence="1">Membrane</location>
    </subcellularLocation>
    <subcellularLocation>
        <location evidence="5">Mitochondrion inner membrane</location>
        <topology evidence="5">Multi-pass membrane protein</topology>
    </subcellularLocation>
</comment>
<evidence type="ECO:0000256" key="3">
    <source>
        <dbReference type="ARBA" id="ARBA00022989"/>
    </source>
</evidence>
<keyword evidence="5" id="KW-0496">Mitochondrion</keyword>
<dbReference type="Pfam" id="PF02104">
    <property type="entry name" value="SURF1"/>
    <property type="match status" value="1"/>
</dbReference>
<evidence type="ECO:0000256" key="1">
    <source>
        <dbReference type="ARBA" id="ARBA00004370"/>
    </source>
</evidence>
<dbReference type="PROSITE" id="PS50895">
    <property type="entry name" value="SURF1"/>
    <property type="match status" value="1"/>
</dbReference>
<dbReference type="GO" id="GO:0005743">
    <property type="term" value="C:mitochondrial inner membrane"/>
    <property type="evidence" value="ECO:0007669"/>
    <property type="project" value="UniProtKB-SubCell"/>
</dbReference>
<dbReference type="InterPro" id="IPR002994">
    <property type="entry name" value="Surf1/Shy1"/>
</dbReference>
<evidence type="ECO:0000256" key="5">
    <source>
        <dbReference type="RuleBase" id="RU363076"/>
    </source>
</evidence>
<dbReference type="Proteomes" id="UP001324427">
    <property type="component" value="Unassembled WGS sequence"/>
</dbReference>
<comment type="caution">
    <text evidence="7">The sequence shown here is derived from an EMBL/GenBank/DDBJ whole genome shotgun (WGS) entry which is preliminary data.</text>
</comment>
<comment type="similarity">
    <text evidence="5">Belongs to the SURF1 family.</text>
</comment>
<dbReference type="EMBL" id="JAVFHQ010000032">
    <property type="protein sequence ID" value="KAK4543388.1"/>
    <property type="molecule type" value="Genomic_DNA"/>
</dbReference>
<keyword evidence="4 5" id="KW-0472">Membrane</keyword>
<protein>
    <recommendedName>
        <fullName evidence="5">SURF1-like protein</fullName>
    </recommendedName>
</protein>
<evidence type="ECO:0000313" key="7">
    <source>
        <dbReference type="EMBL" id="KAK4543388.1"/>
    </source>
</evidence>